<dbReference type="Proteomes" id="UP001163262">
    <property type="component" value="Chromosome"/>
</dbReference>
<gene>
    <name evidence="2" type="ORF">OL231_08755</name>
</gene>
<dbReference type="AlphaFoldDB" id="A0AA46W8E4"/>
<feature type="signal peptide" evidence="1">
    <location>
        <begin position="1"/>
        <end position="21"/>
    </location>
</feature>
<feature type="chain" id="PRO_5041397382" description="DUF2927 domain-containing protein" evidence="1">
    <location>
        <begin position="22"/>
        <end position="214"/>
    </location>
</feature>
<protein>
    <recommendedName>
        <fullName evidence="4">DUF2927 domain-containing protein</fullName>
    </recommendedName>
</protein>
<sequence length="214" mass="24521">MWHRELVIFLSLLLFSISLFAQNKTSVDCENRIGPRYTEQHLNIRLRTIKKNFVIYSQFGYFDKSLAVLNFQLKSYGVSSAKRKKIINQIKEMSHWDGEKVLEVDRTPTKNAELISIYSNTDITNITTFDPLTSILPLTQVIEKYLSEKQAKKVIEALLAEEANSSCGVSFLDNTFCIYQRKGAVIEGYGTIDKSFKNYEAFLKDYLGKCSIGN</sequence>
<evidence type="ECO:0000313" key="3">
    <source>
        <dbReference type="Proteomes" id="UP001163262"/>
    </source>
</evidence>
<accession>A0AA46W8E4</accession>
<evidence type="ECO:0008006" key="4">
    <source>
        <dbReference type="Google" id="ProtNLM"/>
    </source>
</evidence>
<name>A0AA46W8E4_CAPOC</name>
<reference evidence="2" key="1">
    <citation type="submission" date="2022-10" db="EMBL/GenBank/DDBJ databases">
        <title>Complete genome sequence of Capnocytophaga ochracea KCOM 2812 isolated from actinomycosis lesion.</title>
        <authorList>
            <person name="Kook J.-K."/>
            <person name="Park S.-N."/>
            <person name="Lim Y.K."/>
        </authorList>
    </citation>
    <scope>NUCLEOTIDE SEQUENCE</scope>
    <source>
        <strain evidence="2">KCOM 28121</strain>
    </source>
</reference>
<evidence type="ECO:0000256" key="1">
    <source>
        <dbReference type="SAM" id="SignalP"/>
    </source>
</evidence>
<dbReference type="RefSeq" id="WP_264860106.1">
    <property type="nucleotide sequence ID" value="NZ_CP110230.1"/>
</dbReference>
<evidence type="ECO:0000313" key="2">
    <source>
        <dbReference type="EMBL" id="UZD40260.1"/>
    </source>
</evidence>
<keyword evidence="1" id="KW-0732">Signal</keyword>
<organism evidence="2 3">
    <name type="scientific">Capnocytophaga ochracea</name>
    <dbReference type="NCBI Taxonomy" id="1018"/>
    <lineage>
        <taxon>Bacteria</taxon>
        <taxon>Pseudomonadati</taxon>
        <taxon>Bacteroidota</taxon>
        <taxon>Flavobacteriia</taxon>
        <taxon>Flavobacteriales</taxon>
        <taxon>Flavobacteriaceae</taxon>
        <taxon>Capnocytophaga</taxon>
    </lineage>
</organism>
<proteinExistence type="predicted"/>
<dbReference type="EMBL" id="CP110230">
    <property type="protein sequence ID" value="UZD40260.1"/>
    <property type="molecule type" value="Genomic_DNA"/>
</dbReference>